<evidence type="ECO:0000313" key="2">
    <source>
        <dbReference type="EMBL" id="MBR1138461.1"/>
    </source>
</evidence>
<dbReference type="Pfam" id="PF00535">
    <property type="entry name" value="Glycos_transf_2"/>
    <property type="match status" value="1"/>
</dbReference>
<dbReference type="Proteomes" id="UP001314635">
    <property type="component" value="Unassembled WGS sequence"/>
</dbReference>
<accession>A0ABS5GBG9</accession>
<dbReference type="PANTHER" id="PTHR43685:SF2">
    <property type="entry name" value="GLYCOSYLTRANSFERASE 2-LIKE DOMAIN-CONTAINING PROTEIN"/>
    <property type="match status" value="1"/>
</dbReference>
<keyword evidence="3" id="KW-1185">Reference proteome</keyword>
<dbReference type="Gene3D" id="3.90.550.10">
    <property type="entry name" value="Spore Coat Polysaccharide Biosynthesis Protein SpsA, Chain A"/>
    <property type="match status" value="1"/>
</dbReference>
<comment type="caution">
    <text evidence="2">The sequence shown here is derived from an EMBL/GenBank/DDBJ whole genome shotgun (WGS) entry which is preliminary data.</text>
</comment>
<dbReference type="CDD" id="cd00761">
    <property type="entry name" value="Glyco_tranf_GTA_type"/>
    <property type="match status" value="1"/>
</dbReference>
<feature type="domain" description="Glycosyltransferase 2-like" evidence="1">
    <location>
        <begin position="6"/>
        <end position="143"/>
    </location>
</feature>
<sequence>MPQIDVLVPSYQYGRFLPECINSIRSQDVDLRILILDNASTDDSVEIARQLASEDARIEVRTRETNLGLMASFNEGVDWASSPYFAIVCADDLVAPGALSRAVRLLDDHPSAAFLIGRELEYIQDEPFPHIDQSQPESWRMSRGVDFIDERCRNPASFVALGTLVTRTSVQKQAGHYKAHLSYTEDVEMMLRLASFGDVVETSAVQAIRRLHGKNMSNVYLKGRKSDLIYRKAAFDSFLDERGNALADPTCLRKMINRNIAIRAARWSARALLHGELGESWDLLRYAASVSSRLGARA</sequence>
<proteinExistence type="predicted"/>
<dbReference type="InterPro" id="IPR029044">
    <property type="entry name" value="Nucleotide-diphossugar_trans"/>
</dbReference>
<dbReference type="InterPro" id="IPR050834">
    <property type="entry name" value="Glycosyltransf_2"/>
</dbReference>
<dbReference type="EMBL" id="JAFCLK010000021">
    <property type="protein sequence ID" value="MBR1138461.1"/>
    <property type="molecule type" value="Genomic_DNA"/>
</dbReference>
<evidence type="ECO:0000313" key="3">
    <source>
        <dbReference type="Proteomes" id="UP001314635"/>
    </source>
</evidence>
<dbReference type="RefSeq" id="WP_049795307.1">
    <property type="nucleotide sequence ID" value="NZ_JAFCLK010000021.1"/>
</dbReference>
<name>A0ABS5GBG9_9BRAD</name>
<organism evidence="2 3">
    <name type="scientific">Bradyrhizobium denitrificans</name>
    <dbReference type="NCBI Taxonomy" id="2734912"/>
    <lineage>
        <taxon>Bacteria</taxon>
        <taxon>Pseudomonadati</taxon>
        <taxon>Pseudomonadota</taxon>
        <taxon>Alphaproteobacteria</taxon>
        <taxon>Hyphomicrobiales</taxon>
        <taxon>Nitrobacteraceae</taxon>
        <taxon>Bradyrhizobium</taxon>
    </lineage>
</organism>
<reference evidence="3" key="1">
    <citation type="journal article" date="2021" name="ISME J.">
        <title>Evolutionary origin and ecological implication of a unique nif island in free-living Bradyrhizobium lineages.</title>
        <authorList>
            <person name="Tao J."/>
        </authorList>
    </citation>
    <scope>NUCLEOTIDE SEQUENCE [LARGE SCALE GENOMIC DNA]</scope>
    <source>
        <strain evidence="3">SZCCT0094</strain>
    </source>
</reference>
<dbReference type="PANTHER" id="PTHR43685">
    <property type="entry name" value="GLYCOSYLTRANSFERASE"/>
    <property type="match status" value="1"/>
</dbReference>
<protein>
    <submittedName>
        <fullName evidence="2">Glycosyltransferase family 2 protein</fullName>
    </submittedName>
</protein>
<dbReference type="SUPFAM" id="SSF53448">
    <property type="entry name" value="Nucleotide-diphospho-sugar transferases"/>
    <property type="match status" value="1"/>
</dbReference>
<gene>
    <name evidence="2" type="ORF">JQ619_22075</name>
</gene>
<evidence type="ECO:0000259" key="1">
    <source>
        <dbReference type="Pfam" id="PF00535"/>
    </source>
</evidence>
<dbReference type="InterPro" id="IPR001173">
    <property type="entry name" value="Glyco_trans_2-like"/>
</dbReference>